<dbReference type="AlphaFoldDB" id="A0AAD9V9A3"/>
<evidence type="ECO:0000313" key="8">
    <source>
        <dbReference type="EMBL" id="KAK2565984.1"/>
    </source>
</evidence>
<keyword evidence="4" id="KW-0407">Ion channel</keyword>
<keyword evidence="6" id="KW-0472">Membrane</keyword>
<dbReference type="PANTHER" id="PTHR10117">
    <property type="entry name" value="TRANSIENT RECEPTOR POTENTIAL CHANNEL"/>
    <property type="match status" value="1"/>
</dbReference>
<feature type="domain" description="Transient receptor ion channel" evidence="7">
    <location>
        <begin position="160"/>
        <end position="229"/>
    </location>
</feature>
<name>A0AAD9V9A3_ACRCE</name>
<feature type="transmembrane region" description="Helical" evidence="6">
    <location>
        <begin position="496"/>
        <end position="519"/>
    </location>
</feature>
<evidence type="ECO:0000256" key="1">
    <source>
        <dbReference type="ARBA" id="ARBA00022448"/>
    </source>
</evidence>
<evidence type="ECO:0000256" key="2">
    <source>
        <dbReference type="ARBA" id="ARBA00022737"/>
    </source>
</evidence>
<dbReference type="PANTHER" id="PTHR10117:SF54">
    <property type="entry name" value="TRANSIENT RECEPTOR POTENTIAL-GAMMA PROTEIN"/>
    <property type="match status" value="1"/>
</dbReference>
<keyword evidence="1" id="KW-0813">Transport</keyword>
<feature type="transmembrane region" description="Helical" evidence="6">
    <location>
        <begin position="385"/>
        <end position="404"/>
    </location>
</feature>
<dbReference type="PRINTS" id="PR01097">
    <property type="entry name" value="TRNSRECEPTRP"/>
</dbReference>
<feature type="transmembrane region" description="Helical" evidence="6">
    <location>
        <begin position="539"/>
        <end position="562"/>
    </location>
</feature>
<dbReference type="SMART" id="SM00248">
    <property type="entry name" value="ANK"/>
    <property type="match status" value="2"/>
</dbReference>
<dbReference type="InterPro" id="IPR013555">
    <property type="entry name" value="TRP_dom"/>
</dbReference>
<sequence>MEPISILLQTTVEDDVRPRNKKCENNLRNAIKEEDLDKFRRVLSTSSSSRDLNYVNSSGKTLLQEAGNISDESTRIEMIKALLSSGAELQFALLHAVHDDDAHTVEILLKYQHYQASEVPSKSLSREHITPLILAAWLQNYEVVKLLLDSGLTISSPSKPHRSAASMEMPHEKLESAVQRLNTYRGLASPVYIAASFLQNLEKGPDPVYHACVLNKELCDKAKQEYEFSTEYKELSDNCKEFAVALLNECRSLEEIRCIMETNTEQATSLPKEGRFSMLEFAIETENDKFVSHPYSQLLLNAEVYKGATFLEKSTWNQALVILLSATLYPVFFMVWLFSESCFPNHKVATIFHAPIVKFLINCGLYQTFLVLLVITAAYSDFSRYSIYDWFILLFVIGLLVGVIKDLYQFGRRRFFSYPCNCMTVAIVTFFSLHYVIWWTTAEKILNDGVKTSEGFVKHPPHKGLLISEGFISVGVLLAFIHNLSFMQANPTIGPLLRAFVEILGKSLWVTFWALFGQIDLGFFHVKEKGFESITNAGIIIFGVFNVAAVLVALNMLIAILNESYTRISEKLDTFWKFTRTKMWLFWIYKRGTLPSPFSILYVFLPVFWFLKRVVPVCLPEGALLFFKRFTKSIYRKGWKINTIKEKEVRVLFCCCWQSSDT</sequence>
<evidence type="ECO:0000256" key="5">
    <source>
        <dbReference type="PROSITE-ProRule" id="PRU00023"/>
    </source>
</evidence>
<evidence type="ECO:0000256" key="3">
    <source>
        <dbReference type="ARBA" id="ARBA00023065"/>
    </source>
</evidence>
<dbReference type="PROSITE" id="PS50088">
    <property type="entry name" value="ANK_REPEAT"/>
    <property type="match status" value="1"/>
</dbReference>
<dbReference type="GO" id="GO:0015279">
    <property type="term" value="F:store-operated calcium channel activity"/>
    <property type="evidence" value="ECO:0007669"/>
    <property type="project" value="TreeGrafter"/>
</dbReference>
<evidence type="ECO:0000313" key="9">
    <source>
        <dbReference type="Proteomes" id="UP001249851"/>
    </source>
</evidence>
<dbReference type="GO" id="GO:0070679">
    <property type="term" value="F:inositol 1,4,5 trisphosphate binding"/>
    <property type="evidence" value="ECO:0007669"/>
    <property type="project" value="TreeGrafter"/>
</dbReference>
<reference evidence="8" key="2">
    <citation type="journal article" date="2023" name="Science">
        <title>Genomic signatures of disease resistance in endangered staghorn corals.</title>
        <authorList>
            <person name="Vollmer S.V."/>
            <person name="Selwyn J.D."/>
            <person name="Despard B.A."/>
            <person name="Roesel C.L."/>
        </authorList>
    </citation>
    <scope>NUCLEOTIDE SEQUENCE</scope>
    <source>
        <strain evidence="8">K2</strain>
    </source>
</reference>
<feature type="transmembrane region" description="Helical" evidence="6">
    <location>
        <begin position="359"/>
        <end position="379"/>
    </location>
</feature>
<dbReference type="InterPro" id="IPR002110">
    <property type="entry name" value="Ankyrin_rpt"/>
</dbReference>
<organism evidence="8 9">
    <name type="scientific">Acropora cervicornis</name>
    <name type="common">Staghorn coral</name>
    <dbReference type="NCBI Taxonomy" id="6130"/>
    <lineage>
        <taxon>Eukaryota</taxon>
        <taxon>Metazoa</taxon>
        <taxon>Cnidaria</taxon>
        <taxon>Anthozoa</taxon>
        <taxon>Hexacorallia</taxon>
        <taxon>Scleractinia</taxon>
        <taxon>Astrocoeniina</taxon>
        <taxon>Acroporidae</taxon>
        <taxon>Acropora</taxon>
    </lineage>
</organism>
<dbReference type="Proteomes" id="UP001249851">
    <property type="component" value="Unassembled WGS sequence"/>
</dbReference>
<dbReference type="InterPro" id="IPR002153">
    <property type="entry name" value="TRPC_channel"/>
</dbReference>
<protein>
    <submittedName>
        <fullName evidence="8">Short transient receptor potential channel 5</fullName>
    </submittedName>
</protein>
<evidence type="ECO:0000256" key="4">
    <source>
        <dbReference type="ARBA" id="ARBA00023303"/>
    </source>
</evidence>
<keyword evidence="9" id="KW-1185">Reference proteome</keyword>
<dbReference type="Pfam" id="PF08344">
    <property type="entry name" value="TRP_2"/>
    <property type="match status" value="1"/>
</dbReference>
<dbReference type="GO" id="GO:0034703">
    <property type="term" value="C:cation channel complex"/>
    <property type="evidence" value="ECO:0007669"/>
    <property type="project" value="TreeGrafter"/>
</dbReference>
<keyword evidence="8" id="KW-0675">Receptor</keyword>
<keyword evidence="5" id="KW-0040">ANK repeat</keyword>
<feature type="repeat" description="ANK" evidence="5">
    <location>
        <begin position="127"/>
        <end position="159"/>
    </location>
</feature>
<feature type="transmembrane region" description="Helical" evidence="6">
    <location>
        <begin position="319"/>
        <end position="338"/>
    </location>
</feature>
<evidence type="ECO:0000259" key="7">
    <source>
        <dbReference type="SMART" id="SM01420"/>
    </source>
</evidence>
<keyword evidence="3" id="KW-0406">Ion transport</keyword>
<proteinExistence type="predicted"/>
<reference evidence="8" key="1">
    <citation type="journal article" date="2023" name="G3 (Bethesda)">
        <title>Whole genome assembly and annotation of the endangered Caribbean coral Acropora cervicornis.</title>
        <authorList>
            <person name="Selwyn J.D."/>
            <person name="Vollmer S.V."/>
        </authorList>
    </citation>
    <scope>NUCLEOTIDE SEQUENCE</scope>
    <source>
        <strain evidence="8">K2</strain>
    </source>
</reference>
<dbReference type="GO" id="GO:0051480">
    <property type="term" value="P:regulation of cytosolic calcium ion concentration"/>
    <property type="evidence" value="ECO:0007669"/>
    <property type="project" value="TreeGrafter"/>
</dbReference>
<dbReference type="Gene3D" id="1.25.40.20">
    <property type="entry name" value="Ankyrin repeat-containing domain"/>
    <property type="match status" value="1"/>
</dbReference>
<dbReference type="SMART" id="SM01420">
    <property type="entry name" value="TRP_2"/>
    <property type="match status" value="1"/>
</dbReference>
<dbReference type="EMBL" id="JARQWQ010000018">
    <property type="protein sequence ID" value="KAK2565984.1"/>
    <property type="molecule type" value="Genomic_DNA"/>
</dbReference>
<dbReference type="GO" id="GO:0005886">
    <property type="term" value="C:plasma membrane"/>
    <property type="evidence" value="ECO:0007669"/>
    <property type="project" value="TreeGrafter"/>
</dbReference>
<keyword evidence="6" id="KW-0812">Transmembrane</keyword>
<keyword evidence="6" id="KW-1133">Transmembrane helix</keyword>
<evidence type="ECO:0000256" key="6">
    <source>
        <dbReference type="SAM" id="Phobius"/>
    </source>
</evidence>
<feature type="transmembrane region" description="Helical" evidence="6">
    <location>
        <begin position="583"/>
        <end position="604"/>
    </location>
</feature>
<accession>A0AAD9V9A3</accession>
<feature type="transmembrane region" description="Helical" evidence="6">
    <location>
        <begin position="465"/>
        <end position="484"/>
    </location>
</feature>
<dbReference type="SUPFAM" id="SSF48403">
    <property type="entry name" value="Ankyrin repeat"/>
    <property type="match status" value="1"/>
</dbReference>
<gene>
    <name evidence="8" type="ORF">P5673_010302</name>
</gene>
<dbReference type="Pfam" id="PF12796">
    <property type="entry name" value="Ank_2"/>
    <property type="match status" value="1"/>
</dbReference>
<comment type="caution">
    <text evidence="8">The sequence shown here is derived from an EMBL/GenBank/DDBJ whole genome shotgun (WGS) entry which is preliminary data.</text>
</comment>
<dbReference type="InterPro" id="IPR036770">
    <property type="entry name" value="Ankyrin_rpt-contain_sf"/>
</dbReference>
<feature type="transmembrane region" description="Helical" evidence="6">
    <location>
        <begin position="416"/>
        <end position="438"/>
    </location>
</feature>
<keyword evidence="2" id="KW-0677">Repeat</keyword>